<evidence type="ECO:0000256" key="1">
    <source>
        <dbReference type="SAM" id="MobiDB-lite"/>
    </source>
</evidence>
<protein>
    <submittedName>
        <fullName evidence="2">Uncharacterized protein</fullName>
    </submittedName>
</protein>
<gene>
    <name evidence="2" type="ORF">C1H46_004373</name>
</gene>
<proteinExistence type="predicted"/>
<name>A0A540NHK7_MALBA</name>
<feature type="region of interest" description="Disordered" evidence="1">
    <location>
        <begin position="1"/>
        <end position="29"/>
    </location>
</feature>
<feature type="compositionally biased region" description="Polar residues" evidence="1">
    <location>
        <begin position="1"/>
        <end position="11"/>
    </location>
</feature>
<dbReference type="AlphaFoldDB" id="A0A540NHK7"/>
<keyword evidence="3" id="KW-1185">Reference proteome</keyword>
<reference evidence="2 3" key="1">
    <citation type="journal article" date="2019" name="G3 (Bethesda)">
        <title>Sequencing of a Wild Apple (Malus baccata) Genome Unravels the Differences Between Cultivated and Wild Apple Species Regarding Disease Resistance and Cold Tolerance.</title>
        <authorList>
            <person name="Chen X."/>
        </authorList>
    </citation>
    <scope>NUCLEOTIDE SEQUENCE [LARGE SCALE GENOMIC DNA]</scope>
    <source>
        <strain evidence="3">cv. Shandingzi</strain>
        <tissue evidence="2">Leaves</tissue>
    </source>
</reference>
<dbReference type="Proteomes" id="UP000315295">
    <property type="component" value="Unassembled WGS sequence"/>
</dbReference>
<evidence type="ECO:0000313" key="3">
    <source>
        <dbReference type="Proteomes" id="UP000315295"/>
    </source>
</evidence>
<accession>A0A540NHK7</accession>
<sequence>MGFSNFGQSRRTLGLEGNPTCQSRRGSDGRKQINLFDSLLMWLSKGSGGDGL</sequence>
<dbReference type="EMBL" id="VIEB01000049">
    <property type="protein sequence ID" value="TQE10083.1"/>
    <property type="molecule type" value="Genomic_DNA"/>
</dbReference>
<comment type="caution">
    <text evidence="2">The sequence shown here is derived from an EMBL/GenBank/DDBJ whole genome shotgun (WGS) entry which is preliminary data.</text>
</comment>
<evidence type="ECO:0000313" key="2">
    <source>
        <dbReference type="EMBL" id="TQE10083.1"/>
    </source>
</evidence>
<organism evidence="2 3">
    <name type="scientific">Malus baccata</name>
    <name type="common">Siberian crab apple</name>
    <name type="synonym">Pyrus baccata</name>
    <dbReference type="NCBI Taxonomy" id="106549"/>
    <lineage>
        <taxon>Eukaryota</taxon>
        <taxon>Viridiplantae</taxon>
        <taxon>Streptophyta</taxon>
        <taxon>Embryophyta</taxon>
        <taxon>Tracheophyta</taxon>
        <taxon>Spermatophyta</taxon>
        <taxon>Magnoliopsida</taxon>
        <taxon>eudicotyledons</taxon>
        <taxon>Gunneridae</taxon>
        <taxon>Pentapetalae</taxon>
        <taxon>rosids</taxon>
        <taxon>fabids</taxon>
        <taxon>Rosales</taxon>
        <taxon>Rosaceae</taxon>
        <taxon>Amygdaloideae</taxon>
        <taxon>Maleae</taxon>
        <taxon>Malus</taxon>
    </lineage>
</organism>